<gene>
    <name evidence="2" type="ORF">CONPUDRAFT_155805</name>
</gene>
<feature type="region of interest" description="Disordered" evidence="1">
    <location>
        <begin position="234"/>
        <end position="342"/>
    </location>
</feature>
<feature type="compositionally biased region" description="Acidic residues" evidence="1">
    <location>
        <begin position="504"/>
        <end position="522"/>
    </location>
</feature>
<feature type="compositionally biased region" description="Polar residues" evidence="1">
    <location>
        <begin position="383"/>
        <end position="398"/>
    </location>
</feature>
<feature type="compositionally biased region" description="Basic residues" evidence="1">
    <location>
        <begin position="359"/>
        <end position="369"/>
    </location>
</feature>
<dbReference type="Proteomes" id="UP000053558">
    <property type="component" value="Unassembled WGS sequence"/>
</dbReference>
<organism evidence="2 3">
    <name type="scientific">Coniophora puteana (strain RWD-64-598)</name>
    <name type="common">Brown rot fungus</name>
    <dbReference type="NCBI Taxonomy" id="741705"/>
    <lineage>
        <taxon>Eukaryota</taxon>
        <taxon>Fungi</taxon>
        <taxon>Dikarya</taxon>
        <taxon>Basidiomycota</taxon>
        <taxon>Agaricomycotina</taxon>
        <taxon>Agaricomycetes</taxon>
        <taxon>Agaricomycetidae</taxon>
        <taxon>Boletales</taxon>
        <taxon>Coniophorineae</taxon>
        <taxon>Coniophoraceae</taxon>
        <taxon>Coniophora</taxon>
    </lineage>
</organism>
<reference evidence="3" key="1">
    <citation type="journal article" date="2012" name="Science">
        <title>The Paleozoic origin of enzymatic lignin decomposition reconstructed from 31 fungal genomes.</title>
        <authorList>
            <person name="Floudas D."/>
            <person name="Binder M."/>
            <person name="Riley R."/>
            <person name="Barry K."/>
            <person name="Blanchette R.A."/>
            <person name="Henrissat B."/>
            <person name="Martinez A.T."/>
            <person name="Otillar R."/>
            <person name="Spatafora J.W."/>
            <person name="Yadav J.S."/>
            <person name="Aerts A."/>
            <person name="Benoit I."/>
            <person name="Boyd A."/>
            <person name="Carlson A."/>
            <person name="Copeland A."/>
            <person name="Coutinho P.M."/>
            <person name="de Vries R.P."/>
            <person name="Ferreira P."/>
            <person name="Findley K."/>
            <person name="Foster B."/>
            <person name="Gaskell J."/>
            <person name="Glotzer D."/>
            <person name="Gorecki P."/>
            <person name="Heitman J."/>
            <person name="Hesse C."/>
            <person name="Hori C."/>
            <person name="Igarashi K."/>
            <person name="Jurgens J.A."/>
            <person name="Kallen N."/>
            <person name="Kersten P."/>
            <person name="Kohler A."/>
            <person name="Kuees U."/>
            <person name="Kumar T.K.A."/>
            <person name="Kuo A."/>
            <person name="LaButti K."/>
            <person name="Larrondo L.F."/>
            <person name="Lindquist E."/>
            <person name="Ling A."/>
            <person name="Lombard V."/>
            <person name="Lucas S."/>
            <person name="Lundell T."/>
            <person name="Martin R."/>
            <person name="McLaughlin D.J."/>
            <person name="Morgenstern I."/>
            <person name="Morin E."/>
            <person name="Murat C."/>
            <person name="Nagy L.G."/>
            <person name="Nolan M."/>
            <person name="Ohm R.A."/>
            <person name="Patyshakuliyeva A."/>
            <person name="Rokas A."/>
            <person name="Ruiz-Duenas F.J."/>
            <person name="Sabat G."/>
            <person name="Salamov A."/>
            <person name="Samejima M."/>
            <person name="Schmutz J."/>
            <person name="Slot J.C."/>
            <person name="St John F."/>
            <person name="Stenlid J."/>
            <person name="Sun H."/>
            <person name="Sun S."/>
            <person name="Syed K."/>
            <person name="Tsang A."/>
            <person name="Wiebenga A."/>
            <person name="Young D."/>
            <person name="Pisabarro A."/>
            <person name="Eastwood D.C."/>
            <person name="Martin F."/>
            <person name="Cullen D."/>
            <person name="Grigoriev I.V."/>
            <person name="Hibbett D.S."/>
        </authorList>
    </citation>
    <scope>NUCLEOTIDE SEQUENCE [LARGE SCALE GENOMIC DNA]</scope>
    <source>
        <strain evidence="3">RWD-64-598 SS2</strain>
    </source>
</reference>
<dbReference type="EMBL" id="JH711581">
    <property type="protein sequence ID" value="EIW79119.1"/>
    <property type="molecule type" value="Genomic_DNA"/>
</dbReference>
<comment type="caution">
    <text evidence="2">The sequence shown here is derived from an EMBL/GenBank/DDBJ whole genome shotgun (WGS) entry which is preliminary data.</text>
</comment>
<dbReference type="AlphaFoldDB" id="A0A5M3MIP4"/>
<feature type="compositionally biased region" description="Gly residues" evidence="1">
    <location>
        <begin position="238"/>
        <end position="253"/>
    </location>
</feature>
<feature type="region of interest" description="Disordered" evidence="1">
    <location>
        <begin position="460"/>
        <end position="522"/>
    </location>
</feature>
<evidence type="ECO:0000313" key="3">
    <source>
        <dbReference type="Proteomes" id="UP000053558"/>
    </source>
</evidence>
<dbReference type="KEGG" id="cput:CONPUDRAFT_155805"/>
<evidence type="ECO:0000313" key="2">
    <source>
        <dbReference type="EMBL" id="EIW79119.1"/>
    </source>
</evidence>
<dbReference type="RefSeq" id="XP_007770831.1">
    <property type="nucleotide sequence ID" value="XM_007772641.1"/>
</dbReference>
<accession>A0A5M3MIP4</accession>
<feature type="region of interest" description="Disordered" evidence="1">
    <location>
        <begin position="354"/>
        <end position="416"/>
    </location>
</feature>
<proteinExistence type="predicted"/>
<feature type="compositionally biased region" description="Basic and acidic residues" evidence="1">
    <location>
        <begin position="399"/>
        <end position="416"/>
    </location>
</feature>
<sequence length="522" mass="58532">MRCDELEGKESLRNYLDISGVEGITKLKEGDATPPDDPQIYAGLTSPGSSTDIRQPGVPGWFKSAITLIFHLVSLTWNTIYSKMFMFPPMLTTDNELPFNGRTIFDGGNRCYYVEDGGKLVAFTEDQVRAIFEHNKHLQQNLNYILPAGYHLVSTKWSEENTTELVQYDEYNTPRLHRNLRRSPLLQDLVSDNAKFMYSIQGQGRVVLEQEQATECNIIAWHVLARNVNTEKRRSAVWGGGGGPAPSRGGYGGHASHQGRGRFRPDAYNTSTRGRHGPDRGRPPPRSAPVYRHDCDSRLRSPRGQGYTHQSHRKEYCRHSTHRLSSRGPQPQPSAHHDISRHYWSCSPTHSCHAARTPIHSRSRGRSAQRSRSTDTRRRHYSSKSVSHQNKTQKPSTSCRREDCSKSRSPRGDYHWAEHSYSPSVVITSAPPVAGPSIHPNALVINPVNTAVDEDIAMDNTEEGNQPTNPLAELGDYVDDKFTGPADKTVVPENNKFEGKDEDRDAEGEIDEEALGEAGNEE</sequence>
<name>A0A5M3MIP4_CONPW</name>
<evidence type="ECO:0000256" key="1">
    <source>
        <dbReference type="SAM" id="MobiDB-lite"/>
    </source>
</evidence>
<keyword evidence="3" id="KW-1185">Reference proteome</keyword>
<protein>
    <submittedName>
        <fullName evidence="2">Uncharacterized protein</fullName>
    </submittedName>
</protein>
<dbReference type="GeneID" id="19203504"/>